<evidence type="ECO:0000313" key="1">
    <source>
        <dbReference type="EMBL" id="KAK4113158.1"/>
    </source>
</evidence>
<dbReference type="CDD" id="cd08863">
    <property type="entry name" value="SRPBCC_DUF1857"/>
    <property type="match status" value="1"/>
</dbReference>
<name>A0AAN6TEW2_9PEZI</name>
<reference evidence="1" key="1">
    <citation type="journal article" date="2023" name="Mol. Phylogenet. Evol.">
        <title>Genome-scale phylogeny and comparative genomics of the fungal order Sordariales.</title>
        <authorList>
            <person name="Hensen N."/>
            <person name="Bonometti L."/>
            <person name="Westerberg I."/>
            <person name="Brannstrom I.O."/>
            <person name="Guillou S."/>
            <person name="Cros-Aarteil S."/>
            <person name="Calhoun S."/>
            <person name="Haridas S."/>
            <person name="Kuo A."/>
            <person name="Mondo S."/>
            <person name="Pangilinan J."/>
            <person name="Riley R."/>
            <person name="LaButti K."/>
            <person name="Andreopoulos B."/>
            <person name="Lipzen A."/>
            <person name="Chen C."/>
            <person name="Yan M."/>
            <person name="Daum C."/>
            <person name="Ng V."/>
            <person name="Clum A."/>
            <person name="Steindorff A."/>
            <person name="Ohm R.A."/>
            <person name="Martin F."/>
            <person name="Silar P."/>
            <person name="Natvig D.O."/>
            <person name="Lalanne C."/>
            <person name="Gautier V."/>
            <person name="Ament-Velasquez S.L."/>
            <person name="Kruys A."/>
            <person name="Hutchinson M.I."/>
            <person name="Powell A.J."/>
            <person name="Barry K."/>
            <person name="Miller A.N."/>
            <person name="Grigoriev I.V."/>
            <person name="Debuchy R."/>
            <person name="Gladieux P."/>
            <person name="Hiltunen Thoren M."/>
            <person name="Johannesson H."/>
        </authorList>
    </citation>
    <scope>NUCLEOTIDE SEQUENCE</scope>
    <source>
        <strain evidence="1">CBS 508.74</strain>
    </source>
</reference>
<dbReference type="RefSeq" id="XP_064670728.1">
    <property type="nucleotide sequence ID" value="XM_064813032.1"/>
</dbReference>
<dbReference type="Proteomes" id="UP001302812">
    <property type="component" value="Unassembled WGS sequence"/>
</dbReference>
<dbReference type="AlphaFoldDB" id="A0AAN6TEW2"/>
<dbReference type="Gene3D" id="3.30.530.20">
    <property type="match status" value="1"/>
</dbReference>
<dbReference type="InterPro" id="IPR023393">
    <property type="entry name" value="START-like_dom_sf"/>
</dbReference>
<evidence type="ECO:0000313" key="2">
    <source>
        <dbReference type="Proteomes" id="UP001302812"/>
    </source>
</evidence>
<sequence length="167" mass="18548">MVLINLGYTAPINRPGESPVLTIDQVWAGLQRKVRYAQEFVPLIVGCEVLSEEKDPAAEEVDVITRRVTFAEKAGPMSGRIVTEVCKLYAPCRVDFVQEDGSKITNCVTRGESGEPGDLYLTYIFEWRHPNVAEGSEEAQWLEGEHRKTAGTAVEGSIATIREMFSK</sequence>
<protein>
    <submittedName>
        <fullName evidence="1">DUF1857-domain-containing protein</fullName>
    </submittedName>
</protein>
<dbReference type="GeneID" id="89937157"/>
<dbReference type="SUPFAM" id="SSF55961">
    <property type="entry name" value="Bet v1-like"/>
    <property type="match status" value="1"/>
</dbReference>
<comment type="caution">
    <text evidence="1">The sequence shown here is derived from an EMBL/GenBank/DDBJ whole genome shotgun (WGS) entry which is preliminary data.</text>
</comment>
<keyword evidence="2" id="KW-1185">Reference proteome</keyword>
<proteinExistence type="predicted"/>
<accession>A0AAN6TEW2</accession>
<dbReference type="InterPro" id="IPR015075">
    <property type="entry name" value="AtaL"/>
</dbReference>
<dbReference type="Pfam" id="PF08982">
    <property type="entry name" value="AtaL"/>
    <property type="match status" value="1"/>
</dbReference>
<dbReference type="EMBL" id="MU853340">
    <property type="protein sequence ID" value="KAK4113158.1"/>
    <property type="molecule type" value="Genomic_DNA"/>
</dbReference>
<reference evidence="1" key="2">
    <citation type="submission" date="2023-05" db="EMBL/GenBank/DDBJ databases">
        <authorList>
            <consortium name="Lawrence Berkeley National Laboratory"/>
            <person name="Steindorff A."/>
            <person name="Hensen N."/>
            <person name="Bonometti L."/>
            <person name="Westerberg I."/>
            <person name="Brannstrom I.O."/>
            <person name="Guillou S."/>
            <person name="Cros-Aarteil S."/>
            <person name="Calhoun S."/>
            <person name="Haridas S."/>
            <person name="Kuo A."/>
            <person name="Mondo S."/>
            <person name="Pangilinan J."/>
            <person name="Riley R."/>
            <person name="Labutti K."/>
            <person name="Andreopoulos B."/>
            <person name="Lipzen A."/>
            <person name="Chen C."/>
            <person name="Yanf M."/>
            <person name="Daum C."/>
            <person name="Ng V."/>
            <person name="Clum A."/>
            <person name="Ohm R."/>
            <person name="Martin F."/>
            <person name="Silar P."/>
            <person name="Natvig D."/>
            <person name="Lalanne C."/>
            <person name="Gautier V."/>
            <person name="Ament-Velasquez S.L."/>
            <person name="Kruys A."/>
            <person name="Hutchinson M.I."/>
            <person name="Powell A.J."/>
            <person name="Barry K."/>
            <person name="Miller A.N."/>
            <person name="Grigoriev I.V."/>
            <person name="Debuchy R."/>
            <person name="Gladieux P."/>
            <person name="Thoren M.H."/>
            <person name="Johannesson H."/>
        </authorList>
    </citation>
    <scope>NUCLEOTIDE SEQUENCE</scope>
    <source>
        <strain evidence="1">CBS 508.74</strain>
    </source>
</reference>
<gene>
    <name evidence="1" type="ORF">N656DRAFT_752283</name>
</gene>
<organism evidence="1 2">
    <name type="scientific">Canariomyces notabilis</name>
    <dbReference type="NCBI Taxonomy" id="2074819"/>
    <lineage>
        <taxon>Eukaryota</taxon>
        <taxon>Fungi</taxon>
        <taxon>Dikarya</taxon>
        <taxon>Ascomycota</taxon>
        <taxon>Pezizomycotina</taxon>
        <taxon>Sordariomycetes</taxon>
        <taxon>Sordariomycetidae</taxon>
        <taxon>Sordariales</taxon>
        <taxon>Chaetomiaceae</taxon>
        <taxon>Canariomyces</taxon>
    </lineage>
</organism>